<evidence type="ECO:0000256" key="1">
    <source>
        <dbReference type="PIRSR" id="PIRSR640198-1"/>
    </source>
</evidence>
<dbReference type="PANTHER" id="PTHR13504:SF38">
    <property type="entry name" value="FIDO DOMAIN-CONTAINING PROTEIN"/>
    <property type="match status" value="1"/>
</dbReference>
<dbReference type="InterPro" id="IPR009061">
    <property type="entry name" value="DNA-bd_dom_put_sf"/>
</dbReference>
<dbReference type="Gene3D" id="1.10.3290.10">
    <property type="entry name" value="Fido-like domain"/>
    <property type="match status" value="1"/>
</dbReference>
<dbReference type="PRINTS" id="PR00040">
    <property type="entry name" value="HTHMERR"/>
</dbReference>
<dbReference type="PATRIC" id="fig|1618444.3.peg.48"/>
<gene>
    <name evidence="6" type="ORF">UW37_C0002G0005</name>
</gene>
<evidence type="ECO:0000256" key="3">
    <source>
        <dbReference type="PIRSR" id="PIRSR640198-3"/>
    </source>
</evidence>
<dbReference type="EMBL" id="LCIB01000002">
    <property type="protein sequence ID" value="KKT47910.1"/>
    <property type="molecule type" value="Genomic_DNA"/>
</dbReference>
<proteinExistence type="predicted"/>
<dbReference type="SMART" id="SM00422">
    <property type="entry name" value="HTH_MERR"/>
    <property type="match status" value="1"/>
</dbReference>
<evidence type="ECO:0000313" key="6">
    <source>
        <dbReference type="EMBL" id="KKT47910.1"/>
    </source>
</evidence>
<keyword evidence="2" id="KW-0067">ATP-binding</keyword>
<accession>A0A0G1HLV5</accession>
<dbReference type="PROSITE" id="PS51459">
    <property type="entry name" value="FIDO"/>
    <property type="match status" value="1"/>
</dbReference>
<dbReference type="GO" id="GO:0005524">
    <property type="term" value="F:ATP binding"/>
    <property type="evidence" value="ECO:0007669"/>
    <property type="project" value="UniProtKB-KW"/>
</dbReference>
<evidence type="ECO:0000256" key="2">
    <source>
        <dbReference type="PIRSR" id="PIRSR640198-2"/>
    </source>
</evidence>
<dbReference type="InterPro" id="IPR000551">
    <property type="entry name" value="MerR-type_HTH_dom"/>
</dbReference>
<feature type="site" description="Important for autoinhibition of adenylyltransferase activity" evidence="3">
    <location>
        <position position="45"/>
    </location>
</feature>
<keyword evidence="2" id="KW-0547">Nucleotide-binding</keyword>
<dbReference type="Pfam" id="PF02661">
    <property type="entry name" value="Fic"/>
    <property type="match status" value="1"/>
</dbReference>
<dbReference type="GO" id="GO:0003677">
    <property type="term" value="F:DNA binding"/>
    <property type="evidence" value="ECO:0007669"/>
    <property type="project" value="InterPro"/>
</dbReference>
<dbReference type="InterPro" id="IPR040198">
    <property type="entry name" value="Fido_containing"/>
</dbReference>
<dbReference type="PANTHER" id="PTHR13504">
    <property type="entry name" value="FIDO DOMAIN-CONTAINING PROTEIN DDB_G0283145"/>
    <property type="match status" value="1"/>
</dbReference>
<dbReference type="InterPro" id="IPR036597">
    <property type="entry name" value="Fido-like_dom_sf"/>
</dbReference>
<organism evidence="6 7">
    <name type="scientific">Candidatus Gottesmanbacteria bacterium GW2011_GWA2_44_17</name>
    <dbReference type="NCBI Taxonomy" id="1618444"/>
    <lineage>
        <taxon>Bacteria</taxon>
        <taxon>Candidatus Gottesmaniibacteriota</taxon>
    </lineage>
</organism>
<feature type="binding site" evidence="2">
    <location>
        <begin position="182"/>
        <end position="189"/>
    </location>
    <ligand>
        <name>ATP</name>
        <dbReference type="ChEBI" id="CHEBI:30616"/>
    </ligand>
</feature>
<dbReference type="Pfam" id="PF13411">
    <property type="entry name" value="MerR_1"/>
    <property type="match status" value="1"/>
</dbReference>
<dbReference type="PROSITE" id="PS50937">
    <property type="entry name" value="HTH_MERR_2"/>
    <property type="match status" value="1"/>
</dbReference>
<name>A0A0G1HLV5_9BACT</name>
<dbReference type="SUPFAM" id="SSF46955">
    <property type="entry name" value="Putative DNA-binding domain"/>
    <property type="match status" value="1"/>
</dbReference>
<dbReference type="SUPFAM" id="SSF140931">
    <property type="entry name" value="Fic-like"/>
    <property type="match status" value="1"/>
</dbReference>
<protein>
    <submittedName>
        <fullName evidence="6">Fic</fullName>
    </submittedName>
</protein>
<feature type="domain" description="Fido" evidence="5">
    <location>
        <begin position="100"/>
        <end position="236"/>
    </location>
</feature>
<dbReference type="InterPro" id="IPR003812">
    <property type="entry name" value="Fido"/>
</dbReference>
<sequence>MNTILQRITEKKQELDAHKPLPPALVKNLEDWLKVELTYSSNAIEGNTLSRIETAEIIEKNMTAVIRGKPLKDQLEALNHAKAVEFIKRLAAVRKSHQFITEHDIQDIHRIILSGIDDMWAGKYRQTEVFIRGSNTEFPLPHIVPIEMKKFIEWLEAQQGIHPVTVAADAHYKFVAIHPFIDGNGRTTRLLMNLILLIHGYPIAIIRNEDRTAYLHSFEIIRTQHSLEPFNTLIYEGIERSLDIYLKALKHKQPVFKRFEPSQKTDLFKIGELAKKTGETIHTLRYWTKEGLLTAVDYTKGGYQLYDKTSIERVQKIRTLQREKRLTINELKKALA</sequence>
<feature type="domain" description="HTH merR-type" evidence="4">
    <location>
        <begin position="267"/>
        <end position="336"/>
    </location>
</feature>
<dbReference type="GO" id="GO:0006355">
    <property type="term" value="P:regulation of DNA-templated transcription"/>
    <property type="evidence" value="ECO:0007669"/>
    <property type="project" value="InterPro"/>
</dbReference>
<evidence type="ECO:0000259" key="5">
    <source>
        <dbReference type="PROSITE" id="PS51459"/>
    </source>
</evidence>
<feature type="active site" evidence="1">
    <location>
        <position position="178"/>
    </location>
</feature>
<dbReference type="Proteomes" id="UP000034063">
    <property type="component" value="Unassembled WGS sequence"/>
</dbReference>
<dbReference type="AlphaFoldDB" id="A0A0G1HLV5"/>
<evidence type="ECO:0000313" key="7">
    <source>
        <dbReference type="Proteomes" id="UP000034063"/>
    </source>
</evidence>
<evidence type="ECO:0000259" key="4">
    <source>
        <dbReference type="PROSITE" id="PS50937"/>
    </source>
</evidence>
<reference evidence="6 7" key="1">
    <citation type="journal article" date="2015" name="Nature">
        <title>rRNA introns, odd ribosomes, and small enigmatic genomes across a large radiation of phyla.</title>
        <authorList>
            <person name="Brown C.T."/>
            <person name="Hug L.A."/>
            <person name="Thomas B.C."/>
            <person name="Sharon I."/>
            <person name="Castelle C.J."/>
            <person name="Singh A."/>
            <person name="Wilkins M.J."/>
            <person name="Williams K.H."/>
            <person name="Banfield J.F."/>
        </authorList>
    </citation>
    <scope>NUCLEOTIDE SEQUENCE [LARGE SCALE GENOMIC DNA]</scope>
</reference>
<comment type="caution">
    <text evidence="6">The sequence shown here is derived from an EMBL/GenBank/DDBJ whole genome shotgun (WGS) entry which is preliminary data.</text>
</comment>
<dbReference type="Gene3D" id="1.10.1660.10">
    <property type="match status" value="1"/>
</dbReference>